<evidence type="ECO:0008006" key="4">
    <source>
        <dbReference type="Google" id="ProtNLM"/>
    </source>
</evidence>
<dbReference type="EMBL" id="JAZHXI010000002">
    <property type="protein sequence ID" value="KAL2075026.1"/>
    <property type="molecule type" value="Genomic_DNA"/>
</dbReference>
<accession>A0ABR4CYT1</accession>
<feature type="compositionally biased region" description="Basic residues" evidence="1">
    <location>
        <begin position="366"/>
        <end position="379"/>
    </location>
</feature>
<evidence type="ECO:0000256" key="1">
    <source>
        <dbReference type="SAM" id="MobiDB-lite"/>
    </source>
</evidence>
<feature type="region of interest" description="Disordered" evidence="1">
    <location>
        <begin position="263"/>
        <end position="285"/>
    </location>
</feature>
<organism evidence="2 3">
    <name type="scientific">Oculimacula yallundae</name>
    <dbReference type="NCBI Taxonomy" id="86028"/>
    <lineage>
        <taxon>Eukaryota</taxon>
        <taxon>Fungi</taxon>
        <taxon>Dikarya</taxon>
        <taxon>Ascomycota</taxon>
        <taxon>Pezizomycotina</taxon>
        <taxon>Leotiomycetes</taxon>
        <taxon>Helotiales</taxon>
        <taxon>Ploettnerulaceae</taxon>
        <taxon>Oculimacula</taxon>
    </lineage>
</organism>
<feature type="region of interest" description="Disordered" evidence="1">
    <location>
        <begin position="304"/>
        <end position="435"/>
    </location>
</feature>
<name>A0ABR4CYT1_9HELO</name>
<feature type="compositionally biased region" description="Basic and acidic residues" evidence="1">
    <location>
        <begin position="380"/>
        <end position="403"/>
    </location>
</feature>
<keyword evidence="3" id="KW-1185">Reference proteome</keyword>
<feature type="compositionally biased region" description="Polar residues" evidence="1">
    <location>
        <begin position="334"/>
        <end position="343"/>
    </location>
</feature>
<proteinExistence type="predicted"/>
<feature type="region of interest" description="Disordered" evidence="1">
    <location>
        <begin position="185"/>
        <end position="213"/>
    </location>
</feature>
<feature type="compositionally biased region" description="Basic and acidic residues" evidence="1">
    <location>
        <begin position="1"/>
        <end position="17"/>
    </location>
</feature>
<feature type="region of interest" description="Disordered" evidence="1">
    <location>
        <begin position="1012"/>
        <end position="1053"/>
    </location>
</feature>
<feature type="compositionally biased region" description="Pro residues" evidence="1">
    <location>
        <begin position="19"/>
        <end position="31"/>
    </location>
</feature>
<comment type="caution">
    <text evidence="2">The sequence shown here is derived from an EMBL/GenBank/DDBJ whole genome shotgun (WGS) entry which is preliminary data.</text>
</comment>
<feature type="compositionally biased region" description="Basic and acidic residues" evidence="1">
    <location>
        <begin position="321"/>
        <end position="333"/>
    </location>
</feature>
<feature type="compositionally biased region" description="Polar residues" evidence="1">
    <location>
        <begin position="39"/>
        <end position="50"/>
    </location>
</feature>
<sequence>MADEEKPKRIPSWDDSQRPPAPLPARRPTPQAPSYRAGNVNTQRHPSNFQQRPGNVVAGYGQYQAPMFPNLYAQDPMQMLAQNHMQMFGLLMASADPSAVTSMGHYGGHLKPNFVFGGSHIGANAQAGVQDVGNGFPHVNRAVVPKQEQGVAAVLPLLPSKPPVLEIEPALQPQDTLPTVDSVLRKTSSTTPCAASSESHDSTNSPPADSSNTISRKEADIFLDGMSANLLSKTKIEDSSTIVAPNIIPSTPKLNLSKQGVIAASPSPIPTGPRSNKPSIRPPAAPIFQRLDDNQDIHRDGSALLRESTKFSQSPRSGLGEIRDQASEAELRSSSKGVKQNGSGKDVGENRHCLRSTLLSSQPLSHRQRLRLPPTRRRNSGREAGKDNLRKLSREKLAERLEKSPGSTMLQIPTGPKAIRKKVPRRRNRSTKAGAQTETSLFDVPFKPQASVPTSSALGTISIPINHRNPFFLVDFFEPPPDILARRQKYLFGMEDQYRKAFKKTVQARYKGSLFERKGGHASGWDGEKARMLEKLAIAHCRDRRRFERSHVKSEKTCARDAGIELVKSLEVGETDIEHVRRKIGFGNVTAGVTLTVVGKDTGDDAETDTGKMVLCKGREENANVSSGGTLVYSDPRCAVHYTLLLRNSLRGRHERELRWLDENTTAQERAEIAKRQRDEWDEWLAALPLREVVSRREVVNRRGDLEGYTQGGNGDRPTTARQEIGRQRRPSQENMSDHLGRHVHFDPPAAAREYLQPSAGPTSIRSTALNAPRSRPVFFPEAGMTEQERQELLLRQKEEAEEWQAAQLLEIQQQQLADDALFGDIMGEGLKCRKRKAAGEIDGGMHRKRVRSNTSVHTGLEVSDSRSTMANTCPVLEDTGGGNSNNAQMIEATRPCAVGSAEAAEAKAILRPYVEKAKGPINNIDEPFVVGREVDTYLQDAIGNEVEIGVERKSPSPVEPIRLPEVKKFTSVADDVVAADQNINSPRADQASQLIPENAPVPRGEWILDSLLDNLGGQPAPSGPASPSPPSTHSSSTSSPPTPSERKSCVVS</sequence>
<evidence type="ECO:0000313" key="3">
    <source>
        <dbReference type="Proteomes" id="UP001595075"/>
    </source>
</evidence>
<feature type="compositionally biased region" description="Pro residues" evidence="1">
    <location>
        <begin position="1022"/>
        <end position="1031"/>
    </location>
</feature>
<feature type="compositionally biased region" description="Basic residues" evidence="1">
    <location>
        <begin position="418"/>
        <end position="430"/>
    </location>
</feature>
<gene>
    <name evidence="2" type="ORF">VTL71DRAFT_8806</name>
</gene>
<feature type="region of interest" description="Disordered" evidence="1">
    <location>
        <begin position="1"/>
        <end position="50"/>
    </location>
</feature>
<reference evidence="2 3" key="1">
    <citation type="journal article" date="2024" name="Commun. Biol.">
        <title>Comparative genomic analysis of thermophilic fungi reveals convergent evolutionary adaptations and gene losses.</title>
        <authorList>
            <person name="Steindorff A.S."/>
            <person name="Aguilar-Pontes M.V."/>
            <person name="Robinson A.J."/>
            <person name="Andreopoulos B."/>
            <person name="LaButti K."/>
            <person name="Kuo A."/>
            <person name="Mondo S."/>
            <person name="Riley R."/>
            <person name="Otillar R."/>
            <person name="Haridas S."/>
            <person name="Lipzen A."/>
            <person name="Grimwood J."/>
            <person name="Schmutz J."/>
            <person name="Clum A."/>
            <person name="Reid I.D."/>
            <person name="Moisan M.C."/>
            <person name="Butler G."/>
            <person name="Nguyen T.T.M."/>
            <person name="Dewar K."/>
            <person name="Conant G."/>
            <person name="Drula E."/>
            <person name="Henrissat B."/>
            <person name="Hansel C."/>
            <person name="Singer S."/>
            <person name="Hutchinson M.I."/>
            <person name="de Vries R.P."/>
            <person name="Natvig D.O."/>
            <person name="Powell A.J."/>
            <person name="Tsang A."/>
            <person name="Grigoriev I.V."/>
        </authorList>
    </citation>
    <scope>NUCLEOTIDE SEQUENCE [LARGE SCALE GENOMIC DNA]</scope>
    <source>
        <strain evidence="2 3">CBS 494.80</strain>
    </source>
</reference>
<feature type="region of interest" description="Disordered" evidence="1">
    <location>
        <begin position="705"/>
        <end position="744"/>
    </location>
</feature>
<dbReference type="Proteomes" id="UP001595075">
    <property type="component" value="Unassembled WGS sequence"/>
</dbReference>
<evidence type="ECO:0000313" key="2">
    <source>
        <dbReference type="EMBL" id="KAL2075026.1"/>
    </source>
</evidence>
<protein>
    <recommendedName>
        <fullName evidence="4">Nuclear protein MDM1</fullName>
    </recommendedName>
</protein>